<keyword evidence="5 6" id="KW-0472">Membrane</keyword>
<dbReference type="Proteomes" id="UP001606302">
    <property type="component" value="Unassembled WGS sequence"/>
</dbReference>
<feature type="transmembrane region" description="Helical" evidence="6">
    <location>
        <begin position="151"/>
        <end position="169"/>
    </location>
</feature>
<comment type="caution">
    <text evidence="8">The sequence shown here is derived from an EMBL/GenBank/DDBJ whole genome shotgun (WGS) entry which is preliminary data.</text>
</comment>
<feature type="transmembrane region" description="Helical" evidence="6">
    <location>
        <begin position="60"/>
        <end position="82"/>
    </location>
</feature>
<keyword evidence="2 6" id="KW-0812">Transmembrane</keyword>
<evidence type="ECO:0000313" key="9">
    <source>
        <dbReference type="Proteomes" id="UP001606302"/>
    </source>
</evidence>
<keyword evidence="9" id="KW-1185">Reference proteome</keyword>
<keyword evidence="4 6" id="KW-1133">Transmembrane helix</keyword>
<dbReference type="RefSeq" id="WP_394510928.1">
    <property type="nucleotide sequence ID" value="NZ_JBIGHX010000003.1"/>
</dbReference>
<evidence type="ECO:0000313" key="8">
    <source>
        <dbReference type="EMBL" id="MFG6462056.1"/>
    </source>
</evidence>
<evidence type="ECO:0000256" key="6">
    <source>
        <dbReference type="SAM" id="Phobius"/>
    </source>
</evidence>
<feature type="transmembrane region" description="Helical" evidence="6">
    <location>
        <begin position="12"/>
        <end position="31"/>
    </location>
</feature>
<dbReference type="InterPro" id="IPR007816">
    <property type="entry name" value="ResB-like_domain"/>
</dbReference>
<evidence type="ECO:0000256" key="1">
    <source>
        <dbReference type="ARBA" id="ARBA00004141"/>
    </source>
</evidence>
<gene>
    <name evidence="8" type="ORF">ACG04Q_10785</name>
</gene>
<dbReference type="PANTHER" id="PTHR31566">
    <property type="entry name" value="CYTOCHROME C BIOGENESIS PROTEIN CCS1, CHLOROPLASTIC"/>
    <property type="match status" value="1"/>
</dbReference>
<dbReference type="EMBL" id="JBIGHX010000003">
    <property type="protein sequence ID" value="MFG6462056.1"/>
    <property type="molecule type" value="Genomic_DNA"/>
</dbReference>
<evidence type="ECO:0000259" key="7">
    <source>
        <dbReference type="Pfam" id="PF05140"/>
    </source>
</evidence>
<protein>
    <submittedName>
        <fullName evidence="8">Cytochrome c biogenesis protein ResB</fullName>
    </submittedName>
</protein>
<dbReference type="InterPro" id="IPR023494">
    <property type="entry name" value="Cyt_c_bgen_Ccs1/CcsB/ResB"/>
</dbReference>
<evidence type="ECO:0000256" key="3">
    <source>
        <dbReference type="ARBA" id="ARBA00022748"/>
    </source>
</evidence>
<dbReference type="Pfam" id="PF05140">
    <property type="entry name" value="ResB"/>
    <property type="match status" value="1"/>
</dbReference>
<name>A0ABW7GJS1_9BURK</name>
<evidence type="ECO:0000256" key="4">
    <source>
        <dbReference type="ARBA" id="ARBA00022989"/>
    </source>
</evidence>
<dbReference type="PANTHER" id="PTHR31566:SF0">
    <property type="entry name" value="CYTOCHROME C BIOGENESIS PROTEIN CCS1, CHLOROPLASTIC"/>
    <property type="match status" value="1"/>
</dbReference>
<keyword evidence="3" id="KW-0201">Cytochrome c-type biogenesis</keyword>
<sequence>MNRLLRLLGSMPFAVGVLAVVAIAASIGSLVEQNQPLAADVGRYGLLWATSFRLLGLHDIYHAGWFLALLGFLTFSTGLCVWRQTPGMWREARGFKHHLGAEALRRLPATVELQLSEGQKAQLPTALRAGRWRWVGDGLTLSATKGQLRRLGYVATHLAIVVISVGGLADANLGLQLRLAAGRLHAAPLEQPPSELSPASRLGPDSGAFRGALRLAEGGSGDQASLAVADGYLLRRLPVAVHLRAFRVETHPGGQPSDFVSEIEITDPARPGTAFPLRVAMNAPARYGRLQFYQSGFDDGGSSVRGAWLLQGGLAHQPLQAQVGVSQALLLDGRPLTAELTGYKPRNLVAPDAPATRGWHEAFLSGAQAAQRVDLGPSLELRLRDDAGQTLTETVYVKPVRLDGRAYAVFGLAEASGEARFLRLPIDERGSLGDYRRLLAALADPATLHAFATGAPPVVAQALPHALAQFRRGGLTAVGDASNQRVLIELLSRLALHAWSAEHPGQPPAEGLAFVTDALLAYSHWIEAGKPALLQVDEVTPVAASVLQVSEAPGAAIVYLGMALLALGAALMVLCPERRLWVRESPQGVLIALAAHRPLDGLPDELHAFTQLILKESP</sequence>
<accession>A0ABW7GJS1</accession>
<reference evidence="8 9" key="1">
    <citation type="submission" date="2024-08" db="EMBL/GenBank/DDBJ databases">
        <authorList>
            <person name="Lu H."/>
        </authorList>
    </citation>
    <scope>NUCLEOTIDE SEQUENCE [LARGE SCALE GENOMIC DNA]</scope>
    <source>
        <strain evidence="8 9">DXS20W</strain>
    </source>
</reference>
<evidence type="ECO:0000256" key="2">
    <source>
        <dbReference type="ARBA" id="ARBA00022692"/>
    </source>
</evidence>
<feature type="transmembrane region" description="Helical" evidence="6">
    <location>
        <begin position="556"/>
        <end position="575"/>
    </location>
</feature>
<proteinExistence type="predicted"/>
<feature type="domain" description="ResB-like" evidence="7">
    <location>
        <begin position="11"/>
        <end position="606"/>
    </location>
</feature>
<comment type="subcellular location">
    <subcellularLocation>
        <location evidence="1">Membrane</location>
        <topology evidence="1">Multi-pass membrane protein</topology>
    </subcellularLocation>
</comment>
<organism evidence="8 9">
    <name type="scientific">Pelomonas lactea</name>
    <dbReference type="NCBI Taxonomy" id="3299030"/>
    <lineage>
        <taxon>Bacteria</taxon>
        <taxon>Pseudomonadati</taxon>
        <taxon>Pseudomonadota</taxon>
        <taxon>Betaproteobacteria</taxon>
        <taxon>Burkholderiales</taxon>
        <taxon>Sphaerotilaceae</taxon>
        <taxon>Roseateles</taxon>
    </lineage>
</organism>
<evidence type="ECO:0000256" key="5">
    <source>
        <dbReference type="ARBA" id="ARBA00023136"/>
    </source>
</evidence>